<evidence type="ECO:0000313" key="3">
    <source>
        <dbReference type="Proteomes" id="UP000483672"/>
    </source>
</evidence>
<accession>A0A7C8US85</accession>
<sequence length="1090" mass="123457">MEPRKNYNQHEIYKLTKACTGKFIHLLEGAAPQEQNSCHEFIRKQYDSFRVWIATTGALAPSEASLDHRLRDHDHILLAIVELLLLIQDCLKDEPCKTESDGKIDENSQMKTKDREVQNIVSQHGALDRALECLHQLASSIRRASIPNSQFDLSARLFKGTKLYDPNYLDYMKRLLKYRFPSAAESLIDQLATSMSRRQNLLLYKARHAQKLSQNRDHITPSVLIGSNSPQDIEIASAKYTTGVKPSTQTETQLPLRKAGLSFAYSNTEASRLLLNKATQRWRASSSITSTRTGVGLRNDQGVYPPIPTFSRDDEFCICPYCFQTIATKKLSPPYWRNHYDNDIKPFVCISEACNDPLQFFSKFDSWKKHMVSQHSEDWPRTVHSIAWCCDIDDCRLNEKVFYRVEDFEEHLKGKPKRQFSANQITALAVRKQRTIQREAGTCPLCEVTISDLVSNFQNSPLADHIGGHLHYLASLCITELNIVPDNTDSEGQSYKRGTTEASQTDSKGQLLADVQREELIFYDQNDIPDISSNAANTHYQSPGPADLGLTVNRYYFMVQNYNPTDDLVVQHFARSKPYHLKDTIIGPRVKSQQNLSVDTRNEVSTEARVQPSASSTHDLLRCPFANESSDAGSGGCQDLFPLDLDRIKYGRESQLLFHNIKLDLLTNDNINPTPDARDHLRVSHFEGTLPETVLKSETWDEVATICNLEEDSDVPDPAPGLAIRNGRNIHKRRRILRPELGEFGFFACPFVKGDPTAYLMCTFIFRKNLSGIKEHLRRNHFAGPLPTAIKTSKSWSHIFAYCNPEWQGPYPDPYITSSYIRDIFSKSTENSGTTSPSAASLRPQPEDIIFGKSGDQTEYDQKKAPPNPVTIVEGDAPFLNTLNRPQGSPLLFDLPQTKEVLQSSYSDIRSLAREWWSVTSNKGEITTATPHSIVDLVPDIDQKVGTPVLVNHRGDLVVLDEPLEVTEQETRKKRYDLIVRRPPREANSSSIEKPGPKIFTYNDFTEFRSGFEHWMKSEFVDPLFSWDEMLLLNPLEQTLLESLEEVVDSIKHTLASLGSSQVALYLSLKDGILSQHYNSVSASKIKSQD</sequence>
<dbReference type="PANTHER" id="PTHR35391">
    <property type="entry name" value="C2H2-TYPE DOMAIN-CONTAINING PROTEIN-RELATED"/>
    <property type="match status" value="1"/>
</dbReference>
<protein>
    <recommendedName>
        <fullName evidence="4">C2H2-type domain-containing protein</fullName>
    </recommendedName>
</protein>
<name>A0A7C8US85_ORBOL</name>
<gene>
    <name evidence="2" type="ORF">TWF191_004478</name>
</gene>
<dbReference type="Proteomes" id="UP000483672">
    <property type="component" value="Unassembled WGS sequence"/>
</dbReference>
<dbReference type="EMBL" id="WIPF01000022">
    <property type="protein sequence ID" value="KAF3226655.1"/>
    <property type="molecule type" value="Genomic_DNA"/>
</dbReference>
<proteinExistence type="predicted"/>
<dbReference type="PANTHER" id="PTHR35391:SF7">
    <property type="entry name" value="C2H2-TYPE DOMAIN-CONTAINING PROTEIN"/>
    <property type="match status" value="1"/>
</dbReference>
<feature type="region of interest" description="Disordered" evidence="1">
    <location>
        <begin position="489"/>
        <end position="509"/>
    </location>
</feature>
<dbReference type="AlphaFoldDB" id="A0A7C8US85"/>
<feature type="compositionally biased region" description="Polar residues" evidence="1">
    <location>
        <begin position="489"/>
        <end position="508"/>
    </location>
</feature>
<evidence type="ECO:0000256" key="1">
    <source>
        <dbReference type="SAM" id="MobiDB-lite"/>
    </source>
</evidence>
<feature type="compositionally biased region" description="Polar residues" evidence="1">
    <location>
        <begin position="829"/>
        <end position="839"/>
    </location>
</feature>
<reference evidence="2 3" key="1">
    <citation type="submission" date="2019-06" db="EMBL/GenBank/DDBJ databases">
        <authorList>
            <person name="Palmer J.M."/>
        </authorList>
    </citation>
    <scope>NUCLEOTIDE SEQUENCE [LARGE SCALE GENOMIC DNA]</scope>
    <source>
        <strain evidence="2 3">TWF191</strain>
    </source>
</reference>
<evidence type="ECO:0008006" key="4">
    <source>
        <dbReference type="Google" id="ProtNLM"/>
    </source>
</evidence>
<evidence type="ECO:0000313" key="2">
    <source>
        <dbReference type="EMBL" id="KAF3226655.1"/>
    </source>
</evidence>
<comment type="caution">
    <text evidence="2">The sequence shown here is derived from an EMBL/GenBank/DDBJ whole genome shotgun (WGS) entry which is preliminary data.</text>
</comment>
<organism evidence="2 3">
    <name type="scientific">Orbilia oligospora</name>
    <name type="common">Nematode-trapping fungus</name>
    <name type="synonym">Arthrobotrys oligospora</name>
    <dbReference type="NCBI Taxonomy" id="2813651"/>
    <lineage>
        <taxon>Eukaryota</taxon>
        <taxon>Fungi</taxon>
        <taxon>Dikarya</taxon>
        <taxon>Ascomycota</taxon>
        <taxon>Pezizomycotina</taxon>
        <taxon>Orbiliomycetes</taxon>
        <taxon>Orbiliales</taxon>
        <taxon>Orbiliaceae</taxon>
        <taxon>Orbilia</taxon>
    </lineage>
</organism>
<feature type="region of interest" description="Disordered" evidence="1">
    <location>
        <begin position="829"/>
        <end position="848"/>
    </location>
</feature>